<gene>
    <name evidence="10" type="ORF">SAMN05660742_105183</name>
</gene>
<evidence type="ECO:0000256" key="1">
    <source>
        <dbReference type="ARBA" id="ARBA00000450"/>
    </source>
</evidence>
<comment type="catalytic activity">
    <reaction evidence="1">
        <text>an N-acyl-L-homoserine lactone + H2O = an N-acyl-L-homoserine + H(+)</text>
        <dbReference type="Rhea" id="RHEA:22576"/>
        <dbReference type="ChEBI" id="CHEBI:15377"/>
        <dbReference type="ChEBI" id="CHEBI:15378"/>
        <dbReference type="ChEBI" id="CHEBI:55474"/>
        <dbReference type="ChEBI" id="CHEBI:58921"/>
        <dbReference type="EC" id="3.1.1.81"/>
    </reaction>
</comment>
<dbReference type="RefSeq" id="WP_091830407.1">
    <property type="nucleotide sequence ID" value="NZ_FNZK01000005.1"/>
</dbReference>
<dbReference type="EC" id="3.1.1.81" evidence="5"/>
<evidence type="ECO:0000256" key="4">
    <source>
        <dbReference type="ARBA" id="ARBA00011245"/>
    </source>
</evidence>
<evidence type="ECO:0000256" key="6">
    <source>
        <dbReference type="ARBA" id="ARBA00022723"/>
    </source>
</evidence>
<dbReference type="GO" id="GO:0102007">
    <property type="term" value="F:acyl-L-homoserine-lactone lactonohydrolase activity"/>
    <property type="evidence" value="ECO:0007669"/>
    <property type="project" value="UniProtKB-EC"/>
</dbReference>
<dbReference type="Proteomes" id="UP000199662">
    <property type="component" value="Unassembled WGS sequence"/>
</dbReference>
<dbReference type="CDD" id="cd07729">
    <property type="entry name" value="AHL_lactonase_MBL-fold"/>
    <property type="match status" value="1"/>
</dbReference>
<keyword evidence="8" id="KW-0862">Zinc</keyword>
<dbReference type="SMART" id="SM00849">
    <property type="entry name" value="Lactamase_B"/>
    <property type="match status" value="1"/>
</dbReference>
<name>A0A1H6XQ80_9FIRM</name>
<dbReference type="PANTHER" id="PTHR42978">
    <property type="entry name" value="QUORUM-QUENCHING LACTONASE YTNP-RELATED-RELATED"/>
    <property type="match status" value="1"/>
</dbReference>
<dbReference type="GO" id="GO:0046872">
    <property type="term" value="F:metal ion binding"/>
    <property type="evidence" value="ECO:0007669"/>
    <property type="project" value="UniProtKB-KW"/>
</dbReference>
<dbReference type="SUPFAM" id="SSF56281">
    <property type="entry name" value="Metallo-hydrolase/oxidoreductase"/>
    <property type="match status" value="1"/>
</dbReference>
<dbReference type="InterPro" id="IPR036866">
    <property type="entry name" value="RibonucZ/Hydroxyglut_hydro"/>
</dbReference>
<dbReference type="InterPro" id="IPR051013">
    <property type="entry name" value="MBL_superfamily_lactonases"/>
</dbReference>
<keyword evidence="6" id="KW-0479">Metal-binding</keyword>
<keyword evidence="7 10" id="KW-0378">Hydrolase</keyword>
<organism evidence="10 11">
    <name type="scientific">Propionispira arboris</name>
    <dbReference type="NCBI Taxonomy" id="84035"/>
    <lineage>
        <taxon>Bacteria</taxon>
        <taxon>Bacillati</taxon>
        <taxon>Bacillota</taxon>
        <taxon>Negativicutes</taxon>
        <taxon>Selenomonadales</taxon>
        <taxon>Selenomonadaceae</taxon>
        <taxon>Propionispira</taxon>
    </lineage>
</organism>
<dbReference type="PANTHER" id="PTHR42978:SF7">
    <property type="entry name" value="METALLO-HYDROLASE RV2300C-RELATED"/>
    <property type="match status" value="1"/>
</dbReference>
<protein>
    <recommendedName>
        <fullName evidence="5">quorum-quenching N-acyl-homoserine lactonase</fullName>
        <ecNumber evidence="5">3.1.1.81</ecNumber>
    </recommendedName>
</protein>
<accession>A0A1H6XQ80</accession>
<dbReference type="NCBIfam" id="NF045699">
    <property type="entry name" value="AHLLactAiiA"/>
    <property type="match status" value="1"/>
</dbReference>
<evidence type="ECO:0000256" key="8">
    <source>
        <dbReference type="ARBA" id="ARBA00022833"/>
    </source>
</evidence>
<evidence type="ECO:0000256" key="3">
    <source>
        <dbReference type="ARBA" id="ARBA00007749"/>
    </source>
</evidence>
<proteinExistence type="inferred from homology"/>
<dbReference type="STRING" id="84035.SAMN05660742_105183"/>
<evidence type="ECO:0000259" key="9">
    <source>
        <dbReference type="SMART" id="SM00849"/>
    </source>
</evidence>
<comment type="subunit">
    <text evidence="4">Monomer.</text>
</comment>
<reference evidence="10 11" key="1">
    <citation type="submission" date="2016-10" db="EMBL/GenBank/DDBJ databases">
        <authorList>
            <person name="de Groot N.N."/>
        </authorList>
    </citation>
    <scope>NUCLEOTIDE SEQUENCE [LARGE SCALE GENOMIC DNA]</scope>
    <source>
        <strain evidence="10 11">DSM 2179</strain>
    </source>
</reference>
<feature type="domain" description="Metallo-beta-lactamase" evidence="9">
    <location>
        <begin position="34"/>
        <end position="237"/>
    </location>
</feature>
<dbReference type="AlphaFoldDB" id="A0A1H6XQ80"/>
<evidence type="ECO:0000256" key="5">
    <source>
        <dbReference type="ARBA" id="ARBA00013131"/>
    </source>
</evidence>
<evidence type="ECO:0000256" key="7">
    <source>
        <dbReference type="ARBA" id="ARBA00022801"/>
    </source>
</evidence>
<comment type="similarity">
    <text evidence="3">Belongs to the metallo-beta-lactamase superfamily.</text>
</comment>
<evidence type="ECO:0000313" key="11">
    <source>
        <dbReference type="Proteomes" id="UP000199662"/>
    </source>
</evidence>
<dbReference type="InterPro" id="IPR001279">
    <property type="entry name" value="Metallo-B-lactamas"/>
</dbReference>
<evidence type="ECO:0000313" key="10">
    <source>
        <dbReference type="EMBL" id="SEJ29734.1"/>
    </source>
</evidence>
<keyword evidence="11" id="KW-1185">Reference proteome</keyword>
<sequence>MTVKKLYILSVGSCELDQSAVNRNLPPGKLVNMPVWSFLLETDDGPILIDTGMPDSFVNNPDYYKGTKREGRLVPHMLESDTMVNVLKRVGYRTDDIKAVISSHLHLDHAGGNGHFRNTPIIIQRAEFDTAMNNEDYSPIECRLPDLQYQIIDGDYDLVPGVKILSTPGHSPGHQSVIVTTEKSGPVLLTLDGAYTKHNFENNLPFLSFDPEMAAKSIGHLKELIQEIHPKVIFFGHDNNQASKGRTFPDFL</sequence>
<comment type="cofactor">
    <cofactor evidence="2">
        <name>Zn(2+)</name>
        <dbReference type="ChEBI" id="CHEBI:29105"/>
    </cofactor>
</comment>
<dbReference type="EMBL" id="FNZK01000005">
    <property type="protein sequence ID" value="SEJ29734.1"/>
    <property type="molecule type" value="Genomic_DNA"/>
</dbReference>
<evidence type="ECO:0000256" key="2">
    <source>
        <dbReference type="ARBA" id="ARBA00001947"/>
    </source>
</evidence>
<dbReference type="Gene3D" id="3.60.15.10">
    <property type="entry name" value="Ribonuclease Z/Hydroxyacylglutathione hydrolase-like"/>
    <property type="match status" value="1"/>
</dbReference>
<dbReference type="Pfam" id="PF00753">
    <property type="entry name" value="Lactamase_B"/>
    <property type="match status" value="1"/>
</dbReference>
<dbReference type="InterPro" id="IPR054870">
    <property type="entry name" value="AHLLactAiiA"/>
</dbReference>